<dbReference type="RefSeq" id="WP_021842294.1">
    <property type="nucleotide sequence ID" value="NZ_CACRUX010000050.1"/>
</dbReference>
<accession>A0A6N3C558</accession>
<protein>
    <submittedName>
        <fullName evidence="1">Uncharacterized protein</fullName>
    </submittedName>
</protein>
<evidence type="ECO:0000313" key="1">
    <source>
        <dbReference type="EMBL" id="VYU12020.1"/>
    </source>
</evidence>
<dbReference type="EMBL" id="CACRUX010000050">
    <property type="protein sequence ID" value="VYU12020.1"/>
    <property type="molecule type" value="Genomic_DNA"/>
</dbReference>
<name>A0A6N3C558_9FIRM</name>
<dbReference type="NCBIfam" id="TIGR04493">
    <property type="entry name" value="microcomp_PduM"/>
    <property type="match status" value="1"/>
</dbReference>
<reference evidence="1" key="1">
    <citation type="submission" date="2019-11" db="EMBL/GenBank/DDBJ databases">
        <authorList>
            <person name="Feng L."/>
        </authorList>
    </citation>
    <scope>NUCLEOTIDE SEQUENCE</scope>
    <source>
        <strain evidence="1">VrattiLFYP33</strain>
    </source>
</reference>
<gene>
    <name evidence="1" type="ORF">VRLFYP33_00120</name>
</gene>
<dbReference type="GO" id="GO:0005198">
    <property type="term" value="F:structural molecule activity"/>
    <property type="evidence" value="ECO:0007669"/>
    <property type="project" value="InterPro"/>
</dbReference>
<dbReference type="Pfam" id="PF15953">
    <property type="entry name" value="PDU_like"/>
    <property type="match status" value="1"/>
</dbReference>
<proteinExistence type="predicted"/>
<dbReference type="AlphaFoldDB" id="A0A6N3C558"/>
<sequence>MDEIIAAVLKRLQARMESRGQVDLAHDGKLEERTLLHHQRVEVTGVTQSQLNELTERVEGPLVTWFDRAVAYGCDMTVVTDMCVNQQWNPAMIVSWPFTFKDKQGRKVYSFKERIISASAIRTCNKESVILIFRGQRFTALGLDELRDRHLVCVEGTKRYADW</sequence>
<organism evidence="1">
    <name type="scientific">Veillonella ratti</name>
    <dbReference type="NCBI Taxonomy" id="103892"/>
    <lineage>
        <taxon>Bacteria</taxon>
        <taxon>Bacillati</taxon>
        <taxon>Bacillota</taxon>
        <taxon>Negativicutes</taxon>
        <taxon>Veillonellales</taxon>
        <taxon>Veillonellaceae</taxon>
        <taxon>Veillonella</taxon>
    </lineage>
</organism>
<dbReference type="InterPro" id="IPR030992">
    <property type="entry name" value="PduM"/>
</dbReference>